<dbReference type="GO" id="GO:0005524">
    <property type="term" value="F:ATP binding"/>
    <property type="evidence" value="ECO:0007669"/>
    <property type="project" value="UniProtKB-KW"/>
</dbReference>
<dbReference type="GO" id="GO:0016301">
    <property type="term" value="F:kinase activity"/>
    <property type="evidence" value="ECO:0007669"/>
    <property type="project" value="UniProtKB-KW"/>
</dbReference>
<keyword evidence="10 14" id="KW-0460">Magnesium</keyword>
<dbReference type="InterPro" id="IPR036918">
    <property type="entry name" value="Pyrv_Knase_C_sf"/>
</dbReference>
<dbReference type="NCBIfam" id="NF004491">
    <property type="entry name" value="PRK05826.1"/>
    <property type="match status" value="1"/>
</dbReference>
<keyword evidence="18" id="KW-1185">Reference proteome</keyword>
<evidence type="ECO:0000256" key="9">
    <source>
        <dbReference type="ARBA" id="ARBA00022840"/>
    </source>
</evidence>
<keyword evidence="9" id="KW-0067">ATP-binding</keyword>
<dbReference type="InterPro" id="IPR001697">
    <property type="entry name" value="Pyr_Knase"/>
</dbReference>
<dbReference type="EMBL" id="FZOB01000001">
    <property type="protein sequence ID" value="SNR59525.1"/>
    <property type="molecule type" value="Genomic_DNA"/>
</dbReference>
<evidence type="ECO:0000256" key="11">
    <source>
        <dbReference type="ARBA" id="ARBA00023152"/>
    </source>
</evidence>
<evidence type="ECO:0000256" key="2">
    <source>
        <dbReference type="ARBA" id="ARBA00004997"/>
    </source>
</evidence>
<dbReference type="NCBIfam" id="NF004978">
    <property type="entry name" value="PRK06354.1"/>
    <property type="match status" value="1"/>
</dbReference>
<reference evidence="18" key="1">
    <citation type="submission" date="2017-06" db="EMBL/GenBank/DDBJ databases">
        <authorList>
            <person name="Varghese N."/>
            <person name="Submissions S."/>
        </authorList>
    </citation>
    <scope>NUCLEOTIDE SEQUENCE [LARGE SCALE GENOMIC DNA]</scope>
    <source>
        <strain evidence="18">DSM 15668</strain>
    </source>
</reference>
<comment type="catalytic activity">
    <reaction evidence="14">
        <text>pyruvate + ATP = phosphoenolpyruvate + ADP + H(+)</text>
        <dbReference type="Rhea" id="RHEA:18157"/>
        <dbReference type="ChEBI" id="CHEBI:15361"/>
        <dbReference type="ChEBI" id="CHEBI:15378"/>
        <dbReference type="ChEBI" id="CHEBI:30616"/>
        <dbReference type="ChEBI" id="CHEBI:58702"/>
        <dbReference type="ChEBI" id="CHEBI:456216"/>
        <dbReference type="EC" id="2.7.1.40"/>
    </reaction>
</comment>
<feature type="domain" description="Pyruvate kinase C-terminal" evidence="16">
    <location>
        <begin position="351"/>
        <end position="464"/>
    </location>
</feature>
<dbReference type="PROSITE" id="PS00110">
    <property type="entry name" value="PYRUVATE_KINASE"/>
    <property type="match status" value="1"/>
</dbReference>
<dbReference type="Proteomes" id="UP000198405">
    <property type="component" value="Unassembled WGS sequence"/>
</dbReference>
<dbReference type="FunFam" id="2.40.33.10:FF:000001">
    <property type="entry name" value="Pyruvate kinase"/>
    <property type="match status" value="1"/>
</dbReference>
<keyword evidence="7" id="KW-0547">Nucleotide-binding</keyword>
<keyword evidence="5 14" id="KW-0808">Transferase</keyword>
<dbReference type="UniPathway" id="UPA00109">
    <property type="reaction ID" value="UER00188"/>
</dbReference>
<dbReference type="InterPro" id="IPR018209">
    <property type="entry name" value="Pyrv_Knase_AS"/>
</dbReference>
<evidence type="ECO:0000256" key="13">
    <source>
        <dbReference type="NCBIfam" id="TIGR01064"/>
    </source>
</evidence>
<dbReference type="Gene3D" id="3.20.20.60">
    <property type="entry name" value="Phosphoenolpyruvate-binding domains"/>
    <property type="match status" value="1"/>
</dbReference>
<keyword evidence="11 14" id="KW-0324">Glycolysis</keyword>
<proteinExistence type="inferred from homology"/>
<organism evidence="17 18">
    <name type="scientific">Desulfurobacterium atlanticum</name>
    <dbReference type="NCBI Taxonomy" id="240169"/>
    <lineage>
        <taxon>Bacteria</taxon>
        <taxon>Pseudomonadati</taxon>
        <taxon>Aquificota</taxon>
        <taxon>Aquificia</taxon>
        <taxon>Desulfurobacteriales</taxon>
        <taxon>Desulfurobacteriaceae</taxon>
        <taxon>Desulfurobacterium</taxon>
    </lineage>
</organism>
<dbReference type="RefSeq" id="WP_245807295.1">
    <property type="nucleotide sequence ID" value="NZ_FZOB01000001.1"/>
</dbReference>
<dbReference type="InterPro" id="IPR015806">
    <property type="entry name" value="Pyrv_Knase_insert_dom_sf"/>
</dbReference>
<evidence type="ECO:0000256" key="7">
    <source>
        <dbReference type="ARBA" id="ARBA00022741"/>
    </source>
</evidence>
<dbReference type="Pfam" id="PF00224">
    <property type="entry name" value="PK"/>
    <property type="match status" value="1"/>
</dbReference>
<dbReference type="SUPFAM" id="SSF52935">
    <property type="entry name" value="PK C-terminal domain-like"/>
    <property type="match status" value="1"/>
</dbReference>
<dbReference type="PANTHER" id="PTHR11817">
    <property type="entry name" value="PYRUVATE KINASE"/>
    <property type="match status" value="1"/>
</dbReference>
<evidence type="ECO:0000256" key="3">
    <source>
        <dbReference type="ARBA" id="ARBA00008663"/>
    </source>
</evidence>
<dbReference type="Pfam" id="PF02887">
    <property type="entry name" value="PK_C"/>
    <property type="match status" value="1"/>
</dbReference>
<evidence type="ECO:0000256" key="8">
    <source>
        <dbReference type="ARBA" id="ARBA00022777"/>
    </source>
</evidence>
<dbReference type="SUPFAM" id="SSF51621">
    <property type="entry name" value="Phosphoenolpyruvate/pyruvate domain"/>
    <property type="match status" value="1"/>
</dbReference>
<evidence type="ECO:0000256" key="10">
    <source>
        <dbReference type="ARBA" id="ARBA00022842"/>
    </source>
</evidence>
<dbReference type="InterPro" id="IPR011037">
    <property type="entry name" value="Pyrv_Knase-like_insert_dom_sf"/>
</dbReference>
<dbReference type="AlphaFoldDB" id="A0A238XKK1"/>
<keyword evidence="12 17" id="KW-0670">Pyruvate</keyword>
<dbReference type="GO" id="GO:0030955">
    <property type="term" value="F:potassium ion binding"/>
    <property type="evidence" value="ECO:0007669"/>
    <property type="project" value="UniProtKB-UniRule"/>
</dbReference>
<evidence type="ECO:0000259" key="16">
    <source>
        <dbReference type="Pfam" id="PF02887"/>
    </source>
</evidence>
<dbReference type="InterPro" id="IPR015813">
    <property type="entry name" value="Pyrv/PenolPyrv_kinase-like_dom"/>
</dbReference>
<feature type="domain" description="Pyruvate kinase barrel" evidence="15">
    <location>
        <begin position="1"/>
        <end position="321"/>
    </location>
</feature>
<keyword evidence="8 14" id="KW-0418">Kinase</keyword>
<keyword evidence="6" id="KW-0479">Metal-binding</keyword>
<dbReference type="EC" id="2.7.1.40" evidence="4 13"/>
<evidence type="ECO:0000256" key="1">
    <source>
        <dbReference type="ARBA" id="ARBA00001958"/>
    </source>
</evidence>
<evidence type="ECO:0000256" key="12">
    <source>
        <dbReference type="ARBA" id="ARBA00023317"/>
    </source>
</evidence>
<dbReference type="GO" id="GO:0000287">
    <property type="term" value="F:magnesium ion binding"/>
    <property type="evidence" value="ECO:0007669"/>
    <property type="project" value="UniProtKB-UniRule"/>
</dbReference>
<evidence type="ECO:0000313" key="18">
    <source>
        <dbReference type="Proteomes" id="UP000198405"/>
    </source>
</evidence>
<evidence type="ECO:0000256" key="6">
    <source>
        <dbReference type="ARBA" id="ARBA00022723"/>
    </source>
</evidence>
<sequence length="467" mass="51116">MKRTKIVATLGPATENKETLEKLVRAGLNVVRLNMSHGTYEEHRKKIELVREVEESTGIKIPVLVDLCGPKIRIGKIENEPLFLHRGDTIILTPEKEHEKGEIFVNYPYLDREVKIGETILLADGAFRLKVKDVKEKKVICEVVVGGPLTSHKGVNLPHSNLSIPALTEKDIEDVKFAVKEGADIIALSFVRKAADIIKLKNLLEELSAKNIPVVSKIEKPEAVENIDEILEVTDFLMVARGDLGVELPIEKVPVIQKTLIKKANRKGKAVITATQMLKSMVDMPIPTRAEVTDIANAVLDGTDALMLSEETAVGKYPLKVIETMANVIKEAEKIYPFKRYEDIKPDSLQDSLAKAACELAKSGNIKAIIAFTRTGATALAVAKFRPKVPVFAVTHDIKTGRKLNLVWGVDSCLTTPVESTEKLIAVSIHAVKERGIAKIGDKVIVLAGAPTGVPGTTNLVKIVEVK</sequence>
<evidence type="ECO:0000313" key="17">
    <source>
        <dbReference type="EMBL" id="SNR59525.1"/>
    </source>
</evidence>
<comment type="cofactor">
    <cofactor evidence="1">
        <name>K(+)</name>
        <dbReference type="ChEBI" id="CHEBI:29103"/>
    </cofactor>
</comment>
<dbReference type="PRINTS" id="PR01050">
    <property type="entry name" value="PYRUVTKNASE"/>
</dbReference>
<evidence type="ECO:0000259" key="15">
    <source>
        <dbReference type="Pfam" id="PF00224"/>
    </source>
</evidence>
<gene>
    <name evidence="17" type="ORF">SAMN06265340_10173</name>
</gene>
<comment type="similarity">
    <text evidence="3 14">Belongs to the pyruvate kinase family.</text>
</comment>
<evidence type="ECO:0000256" key="14">
    <source>
        <dbReference type="RuleBase" id="RU000504"/>
    </source>
</evidence>
<evidence type="ECO:0000256" key="5">
    <source>
        <dbReference type="ARBA" id="ARBA00022679"/>
    </source>
</evidence>
<dbReference type="Gene3D" id="3.40.1380.20">
    <property type="entry name" value="Pyruvate kinase, C-terminal domain"/>
    <property type="match status" value="1"/>
</dbReference>
<dbReference type="GO" id="GO:0004743">
    <property type="term" value="F:pyruvate kinase activity"/>
    <property type="evidence" value="ECO:0007669"/>
    <property type="project" value="UniProtKB-UniRule"/>
</dbReference>
<dbReference type="InterPro" id="IPR015793">
    <property type="entry name" value="Pyrv_Knase_brl"/>
</dbReference>
<evidence type="ECO:0000256" key="4">
    <source>
        <dbReference type="ARBA" id="ARBA00012142"/>
    </source>
</evidence>
<dbReference type="Gene3D" id="2.40.33.10">
    <property type="entry name" value="PK beta-barrel domain-like"/>
    <property type="match status" value="1"/>
</dbReference>
<dbReference type="InterPro" id="IPR015795">
    <property type="entry name" value="Pyrv_Knase_C"/>
</dbReference>
<accession>A0A238XKK1</accession>
<dbReference type="NCBIfam" id="TIGR01064">
    <property type="entry name" value="pyruv_kin"/>
    <property type="match status" value="1"/>
</dbReference>
<dbReference type="SUPFAM" id="SSF50800">
    <property type="entry name" value="PK beta-barrel domain-like"/>
    <property type="match status" value="1"/>
</dbReference>
<comment type="pathway">
    <text evidence="2 14">Carbohydrate degradation; glycolysis; pyruvate from D-glyceraldehyde 3-phosphate: step 5/5.</text>
</comment>
<protein>
    <recommendedName>
        <fullName evidence="4 13">Pyruvate kinase</fullName>
        <ecNumber evidence="4 13">2.7.1.40</ecNumber>
    </recommendedName>
</protein>
<name>A0A238XKK1_9BACT</name>
<dbReference type="InterPro" id="IPR040442">
    <property type="entry name" value="Pyrv_kinase-like_dom_sf"/>
</dbReference>